<evidence type="ECO:0000313" key="2">
    <source>
        <dbReference type="EMBL" id="MBB3940002.1"/>
    </source>
</evidence>
<evidence type="ECO:0000256" key="1">
    <source>
        <dbReference type="SAM" id="Phobius"/>
    </source>
</evidence>
<keyword evidence="1" id="KW-0812">Transmembrane</keyword>
<accession>A0A7W6C7U8</accession>
<keyword evidence="1" id="KW-1133">Transmembrane helix</keyword>
<sequence length="62" mass="6609">MKALSERQVARSLVRVGKFVKVRATVELTPIGLLSIGAMVSGILLSTSVLVATAIRESRRGD</sequence>
<evidence type="ECO:0000313" key="3">
    <source>
        <dbReference type="Proteomes" id="UP000561459"/>
    </source>
</evidence>
<proteinExistence type="predicted"/>
<comment type="caution">
    <text evidence="2">The sequence shown here is derived from an EMBL/GenBank/DDBJ whole genome shotgun (WGS) entry which is preliminary data.</text>
</comment>
<gene>
    <name evidence="2" type="ORF">GGR39_001652</name>
</gene>
<keyword evidence="3" id="KW-1185">Reference proteome</keyword>
<name>A0A7W6C7U8_9SPHN</name>
<keyword evidence="1" id="KW-0472">Membrane</keyword>
<organism evidence="2 3">
    <name type="scientific">Novosphingobium fluoreni</name>
    <dbReference type="NCBI Taxonomy" id="1391222"/>
    <lineage>
        <taxon>Bacteria</taxon>
        <taxon>Pseudomonadati</taxon>
        <taxon>Pseudomonadota</taxon>
        <taxon>Alphaproteobacteria</taxon>
        <taxon>Sphingomonadales</taxon>
        <taxon>Sphingomonadaceae</taxon>
        <taxon>Novosphingobium</taxon>
    </lineage>
</organism>
<protein>
    <submittedName>
        <fullName evidence="2">Uncharacterized protein</fullName>
    </submittedName>
</protein>
<dbReference type="RefSeq" id="WP_183616678.1">
    <property type="nucleotide sequence ID" value="NZ_JACIDY010000003.1"/>
</dbReference>
<dbReference type="AlphaFoldDB" id="A0A7W6C7U8"/>
<dbReference type="Proteomes" id="UP000561459">
    <property type="component" value="Unassembled WGS sequence"/>
</dbReference>
<dbReference type="EMBL" id="JACIDY010000003">
    <property type="protein sequence ID" value="MBB3940002.1"/>
    <property type="molecule type" value="Genomic_DNA"/>
</dbReference>
<feature type="transmembrane region" description="Helical" evidence="1">
    <location>
        <begin position="31"/>
        <end position="55"/>
    </location>
</feature>
<reference evidence="2 3" key="1">
    <citation type="submission" date="2020-08" db="EMBL/GenBank/DDBJ databases">
        <title>Genomic Encyclopedia of Type Strains, Phase IV (KMG-IV): sequencing the most valuable type-strain genomes for metagenomic binning, comparative biology and taxonomic classification.</title>
        <authorList>
            <person name="Goeker M."/>
        </authorList>
    </citation>
    <scope>NUCLEOTIDE SEQUENCE [LARGE SCALE GENOMIC DNA]</scope>
    <source>
        <strain evidence="2 3">DSM 27568</strain>
    </source>
</reference>